<comment type="subunit">
    <text evidence="7">The complex is composed of two ATP-binding proteins (PotA), two transmembrane proteins (PotB and PotC) and a solute-binding protein (PotD).</text>
</comment>
<evidence type="ECO:0000256" key="3">
    <source>
        <dbReference type="ARBA" id="ARBA00022741"/>
    </source>
</evidence>
<dbReference type="InterPro" id="IPR013611">
    <property type="entry name" value="Transp-assoc_OB_typ2"/>
</dbReference>
<comment type="catalytic activity">
    <reaction evidence="7">
        <text>ATP + H2O + polyamine-[polyamine-binding protein]Side 1 = ADP + phosphate + polyamineSide 2 + [polyamine-binding protein]Side 1.</text>
        <dbReference type="EC" id="7.6.2.11"/>
    </reaction>
</comment>
<dbReference type="Pfam" id="PF08402">
    <property type="entry name" value="TOBE_2"/>
    <property type="match status" value="1"/>
</dbReference>
<reference evidence="9 10" key="1">
    <citation type="submission" date="2023-02" db="EMBL/GenBank/DDBJ databases">
        <title>Evolution of Hrp T3SS in non-pathogenic Pseudomonas fluorescens.</title>
        <authorList>
            <person name="Liao K."/>
            <person name="Wei H."/>
            <person name="Gu Y."/>
        </authorList>
    </citation>
    <scope>NUCLEOTIDE SEQUENCE [LARGE SCALE GENOMIC DNA]</scope>
    <source>
        <strain evidence="9 10">FP205</strain>
    </source>
</reference>
<dbReference type="SUPFAM" id="SSF50331">
    <property type="entry name" value="MOP-like"/>
    <property type="match status" value="1"/>
</dbReference>
<evidence type="ECO:0000256" key="7">
    <source>
        <dbReference type="RuleBase" id="RU364083"/>
    </source>
</evidence>
<evidence type="ECO:0000313" key="10">
    <source>
        <dbReference type="Proteomes" id="UP001230339"/>
    </source>
</evidence>
<dbReference type="PROSITE" id="PS00211">
    <property type="entry name" value="ABC_TRANSPORTER_1"/>
    <property type="match status" value="1"/>
</dbReference>
<evidence type="ECO:0000256" key="2">
    <source>
        <dbReference type="ARBA" id="ARBA00022475"/>
    </source>
</evidence>
<dbReference type="EC" id="7.6.2.11" evidence="7"/>
<evidence type="ECO:0000256" key="1">
    <source>
        <dbReference type="ARBA" id="ARBA00022448"/>
    </source>
</evidence>
<keyword evidence="4 7" id="KW-0067">ATP-binding</keyword>
<accession>A0ABY9GGP6</accession>
<dbReference type="SMART" id="SM00382">
    <property type="entry name" value="AAA"/>
    <property type="match status" value="1"/>
</dbReference>
<dbReference type="Pfam" id="PF00005">
    <property type="entry name" value="ABC_tran"/>
    <property type="match status" value="1"/>
</dbReference>
<dbReference type="PANTHER" id="PTHR42781">
    <property type="entry name" value="SPERMIDINE/PUTRESCINE IMPORT ATP-BINDING PROTEIN POTA"/>
    <property type="match status" value="1"/>
</dbReference>
<evidence type="ECO:0000259" key="8">
    <source>
        <dbReference type="PROSITE" id="PS50893"/>
    </source>
</evidence>
<dbReference type="PROSITE" id="PS50893">
    <property type="entry name" value="ABC_TRANSPORTER_2"/>
    <property type="match status" value="1"/>
</dbReference>
<comment type="similarity">
    <text evidence="7">Belongs to the ABC transporter superfamily. Spermidine/putrescine importer (TC 3.A.1.11.1) family.</text>
</comment>
<keyword evidence="10" id="KW-1185">Reference proteome</keyword>
<keyword evidence="6 7" id="KW-0472">Membrane</keyword>
<dbReference type="InterPro" id="IPR027417">
    <property type="entry name" value="P-loop_NTPase"/>
</dbReference>
<dbReference type="InterPro" id="IPR008995">
    <property type="entry name" value="Mo/tungstate-bd_C_term_dom"/>
</dbReference>
<keyword evidence="1 7" id="KW-0813">Transport</keyword>
<dbReference type="InterPro" id="IPR003593">
    <property type="entry name" value="AAA+_ATPase"/>
</dbReference>
<sequence>MVNFGGFEMIAEGSSPSVNHQIFGAEVTVRDTYVDGERLQVCFKNVCKSYDGASWVVKDLNLDIQKGEFVSFLGPSGSGKTTTLMMLAGFEHPSEGHIIVDGLPIQDLPPEKRDMGVVFQNYALFPHLTVEENIGYPLKMRKIVKPEIERRVEEVMKLVQLDKMSKRKPSELSGGQQQRVALARALVFEPKLVLMDEPLGALDKRLREDLQLEIKHICNRLKLTVVYVTHDQGEALTMSDRVAVFNNGVIQQLATPQDIYQHPVNTFVATFVGENNKIHGVVESIVDGKARVKLKSSQIISARASNHTCVGEQCTIVVRPEKVRLTPVGGDCAISGVVLESVFYGDEFRVHVDVGGGQEVVARMSGEARSSAYKAGNKVIVEWNAEDSEALDYLP</sequence>
<dbReference type="GO" id="GO:0005524">
    <property type="term" value="F:ATP binding"/>
    <property type="evidence" value="ECO:0007669"/>
    <property type="project" value="UniProtKB-KW"/>
</dbReference>
<evidence type="ECO:0000256" key="4">
    <source>
        <dbReference type="ARBA" id="ARBA00022840"/>
    </source>
</evidence>
<gene>
    <name evidence="7" type="primary">potA</name>
    <name evidence="9" type="ORF">PSH57_11315</name>
</gene>
<dbReference type="PANTHER" id="PTHR42781:SF6">
    <property type="entry name" value="SPERMIDINE_PUTRESCINE IMPORT ATP-BINDING PROTEIN POTA"/>
    <property type="match status" value="1"/>
</dbReference>
<evidence type="ECO:0000313" key="9">
    <source>
        <dbReference type="EMBL" id="WLH14839.1"/>
    </source>
</evidence>
<comment type="function">
    <text evidence="7">Part of the ABC transporter complex PotABCD involved in spermidine/putrescine import. Responsible for energy coupling to the transport system.</text>
</comment>
<dbReference type="RefSeq" id="WP_305389548.1">
    <property type="nucleotide sequence ID" value="NZ_CP117426.1"/>
</dbReference>
<evidence type="ECO:0000256" key="6">
    <source>
        <dbReference type="ARBA" id="ARBA00023136"/>
    </source>
</evidence>
<dbReference type="InterPro" id="IPR005893">
    <property type="entry name" value="PotA-like"/>
</dbReference>
<dbReference type="EMBL" id="CP117449">
    <property type="protein sequence ID" value="WLH14839.1"/>
    <property type="molecule type" value="Genomic_DNA"/>
</dbReference>
<dbReference type="NCBIfam" id="TIGR01187">
    <property type="entry name" value="potA"/>
    <property type="match status" value="1"/>
</dbReference>
<dbReference type="Proteomes" id="UP001230339">
    <property type="component" value="Chromosome"/>
</dbReference>
<proteinExistence type="inferred from homology"/>
<protein>
    <recommendedName>
        <fullName evidence="7">Spermidine/putrescine import ATP-binding protein PotA</fullName>
        <ecNumber evidence="7">7.6.2.11</ecNumber>
    </recommendedName>
</protein>
<dbReference type="Gene3D" id="3.40.50.300">
    <property type="entry name" value="P-loop containing nucleotide triphosphate hydrolases"/>
    <property type="match status" value="1"/>
</dbReference>
<dbReference type="InterPro" id="IPR003439">
    <property type="entry name" value="ABC_transporter-like_ATP-bd"/>
</dbReference>
<name>A0ABY9GGP6_9PSED</name>
<dbReference type="SUPFAM" id="SSF52540">
    <property type="entry name" value="P-loop containing nucleoside triphosphate hydrolases"/>
    <property type="match status" value="1"/>
</dbReference>
<keyword evidence="2 7" id="KW-1003">Cell membrane</keyword>
<dbReference type="Gene3D" id="2.40.50.100">
    <property type="match status" value="1"/>
</dbReference>
<dbReference type="InterPro" id="IPR050093">
    <property type="entry name" value="ABC_SmlMolc_Importer"/>
</dbReference>
<organism evidence="9 10">
    <name type="scientific">Pseudomonas hefeiensis</name>
    <dbReference type="NCBI Taxonomy" id="2738125"/>
    <lineage>
        <taxon>Bacteria</taxon>
        <taxon>Pseudomonadati</taxon>
        <taxon>Pseudomonadota</taxon>
        <taxon>Gammaproteobacteria</taxon>
        <taxon>Pseudomonadales</taxon>
        <taxon>Pseudomonadaceae</taxon>
        <taxon>Pseudomonas</taxon>
    </lineage>
</organism>
<dbReference type="InterPro" id="IPR017871">
    <property type="entry name" value="ABC_transporter-like_CS"/>
</dbReference>
<keyword evidence="3 7" id="KW-0547">Nucleotide-binding</keyword>
<evidence type="ECO:0000256" key="5">
    <source>
        <dbReference type="ARBA" id="ARBA00022967"/>
    </source>
</evidence>
<feature type="domain" description="ABC transporter" evidence="8">
    <location>
        <begin position="41"/>
        <end position="272"/>
    </location>
</feature>
<keyword evidence="5 7" id="KW-1278">Translocase</keyword>